<dbReference type="RefSeq" id="WP_301552073.1">
    <property type="nucleotide sequence ID" value="NZ_JAQRMZ010000006.1"/>
</dbReference>
<organism evidence="3 4">
    <name type="scientific">Guptibacillus hwajinpoensis</name>
    <dbReference type="NCBI Taxonomy" id="208199"/>
    <lineage>
        <taxon>Bacteria</taxon>
        <taxon>Bacillati</taxon>
        <taxon>Bacillota</taxon>
        <taxon>Bacilli</taxon>
        <taxon>Bacillales</taxon>
        <taxon>Guptibacillaceae</taxon>
        <taxon>Guptibacillus</taxon>
    </lineage>
</organism>
<dbReference type="EC" id="1.1.1.281" evidence="3"/>
<keyword evidence="3" id="KW-0560">Oxidoreductase</keyword>
<dbReference type="InterPro" id="IPR001509">
    <property type="entry name" value="Epimerase_deHydtase"/>
</dbReference>
<feature type="domain" description="NAD-dependent epimerase/dehydratase" evidence="2">
    <location>
        <begin position="8"/>
        <end position="228"/>
    </location>
</feature>
<reference evidence="3" key="1">
    <citation type="submission" date="2023-07" db="EMBL/GenBank/DDBJ databases">
        <title>Genomic Encyclopedia of Type Strains, Phase IV (KMG-IV): sequencing the most valuable type-strain genomes for metagenomic binning, comparative biology and taxonomic classification.</title>
        <authorList>
            <person name="Goeker M."/>
        </authorList>
    </citation>
    <scope>NUCLEOTIDE SEQUENCE [LARGE SCALE GENOMIC DNA]</scope>
    <source>
        <strain evidence="3">JSM 076093</strain>
    </source>
</reference>
<comment type="similarity">
    <text evidence="1">Belongs to the NAD(P)-dependent epimerase/dehydratase family.</text>
</comment>
<comment type="caution">
    <text evidence="3">The sequence shown here is derived from an EMBL/GenBank/DDBJ whole genome shotgun (WGS) entry which is preliminary data.</text>
</comment>
<evidence type="ECO:0000313" key="3">
    <source>
        <dbReference type="EMBL" id="MDQ0483381.1"/>
    </source>
</evidence>
<dbReference type="InterPro" id="IPR036291">
    <property type="entry name" value="NAD(P)-bd_dom_sf"/>
</dbReference>
<keyword evidence="4" id="KW-1185">Reference proteome</keyword>
<dbReference type="PANTHER" id="PTHR43000">
    <property type="entry name" value="DTDP-D-GLUCOSE 4,6-DEHYDRATASE-RELATED"/>
    <property type="match status" value="1"/>
</dbReference>
<accession>A0ABU0K244</accession>
<dbReference type="GeneID" id="301327664"/>
<dbReference type="Gene3D" id="3.40.50.720">
    <property type="entry name" value="NAD(P)-binding Rossmann-like Domain"/>
    <property type="match status" value="1"/>
</dbReference>
<name>A0ABU0K244_9BACL</name>
<evidence type="ECO:0000259" key="2">
    <source>
        <dbReference type="Pfam" id="PF01370"/>
    </source>
</evidence>
<proteinExistence type="inferred from homology"/>
<dbReference type="Pfam" id="PF01370">
    <property type="entry name" value="Epimerase"/>
    <property type="match status" value="1"/>
</dbReference>
<protein>
    <submittedName>
        <fullName evidence="3">GDP-4-dehydro-6-deoxy-D-mannose reductase</fullName>
        <ecNumber evidence="3">1.1.1.281</ecNumber>
    </submittedName>
</protein>
<dbReference type="SUPFAM" id="SSF51735">
    <property type="entry name" value="NAD(P)-binding Rossmann-fold domains"/>
    <property type="match status" value="1"/>
</dbReference>
<evidence type="ECO:0000256" key="1">
    <source>
        <dbReference type="ARBA" id="ARBA00007637"/>
    </source>
</evidence>
<dbReference type="GO" id="GO:0033705">
    <property type="term" value="F:GDP-4-dehydro-6-deoxy-D-mannose reductase activity"/>
    <property type="evidence" value="ECO:0007669"/>
    <property type="project" value="UniProtKB-EC"/>
</dbReference>
<evidence type="ECO:0000313" key="4">
    <source>
        <dbReference type="Proteomes" id="UP001226720"/>
    </source>
</evidence>
<sequence>MRQPPSLLITGGSGFTGRCACEHFQKLGWDVTAVVRNRSVVIQGVKIVSCDLTIREAVESIIHDTKPDYILHLAGVNSVYDSWHSPLESIEGNVLSTLYLLETVRQLNNQPRIIIVGSALQHNQGVKPLHPYSVSKTMQVQLAEHWAHLFDMDIVMAKPSNLIGPGPSKGICSLIAEEIARQEQVRGIPSLRINDLSAKRDFLDVRDVVRAYDLIFKHGKKGQLYEIGSGQMRSLSEVVDHYQRLTKSPIQIEEVGPNTSEELPFVNNESIYELGWKQVKSFRSSLADILQYYRQLRKEG</sequence>
<gene>
    <name evidence="3" type="ORF">QO000_002363</name>
</gene>
<dbReference type="Gene3D" id="3.90.25.10">
    <property type="entry name" value="UDP-galactose 4-epimerase, domain 1"/>
    <property type="match status" value="1"/>
</dbReference>
<dbReference type="EMBL" id="JAUSWM010000004">
    <property type="protein sequence ID" value="MDQ0483381.1"/>
    <property type="molecule type" value="Genomic_DNA"/>
</dbReference>
<dbReference type="Proteomes" id="UP001226720">
    <property type="component" value="Unassembled WGS sequence"/>
</dbReference>